<name>A0A8J2BR77_9BACT</name>
<dbReference type="Pfam" id="PF01521">
    <property type="entry name" value="Fe-S_biosyn"/>
    <property type="match status" value="1"/>
</dbReference>
<dbReference type="GO" id="GO:0005506">
    <property type="term" value="F:iron ion binding"/>
    <property type="evidence" value="ECO:0007669"/>
    <property type="project" value="TreeGrafter"/>
</dbReference>
<dbReference type="GO" id="GO:0051537">
    <property type="term" value="F:2 iron, 2 sulfur cluster binding"/>
    <property type="evidence" value="ECO:0007669"/>
    <property type="project" value="TreeGrafter"/>
</dbReference>
<dbReference type="InterPro" id="IPR017870">
    <property type="entry name" value="FeS_cluster_insertion_CS"/>
</dbReference>
<dbReference type="SUPFAM" id="SSF89360">
    <property type="entry name" value="HesB-like domain"/>
    <property type="match status" value="1"/>
</dbReference>
<organism evidence="2 3">
    <name type="scientific">Candidatus Methylacidithermus pantelleriae</name>
    <dbReference type="NCBI Taxonomy" id="2744239"/>
    <lineage>
        <taxon>Bacteria</taxon>
        <taxon>Pseudomonadati</taxon>
        <taxon>Verrucomicrobiota</taxon>
        <taxon>Methylacidiphilae</taxon>
        <taxon>Methylacidiphilales</taxon>
        <taxon>Methylacidiphilaceae</taxon>
        <taxon>Candidatus Methylacidithermus</taxon>
    </lineage>
</organism>
<keyword evidence="3" id="KW-1185">Reference proteome</keyword>
<dbReference type="InterPro" id="IPR000361">
    <property type="entry name" value="ATAP_core_dom"/>
</dbReference>
<dbReference type="Proteomes" id="UP000663859">
    <property type="component" value="Unassembled WGS sequence"/>
</dbReference>
<dbReference type="PANTHER" id="PTHR43011:SF1">
    <property type="entry name" value="IRON-SULFUR CLUSTER ASSEMBLY 2 HOMOLOG, MITOCHONDRIAL"/>
    <property type="match status" value="1"/>
</dbReference>
<sequence>MEKETENVQQGAPIEITERAAHKLAQLLAEEGNPELKWRLYVTGGGCSGLQYNFALDPGSRPGDAVIAQNGVTLLVDPRSLSVLVGSRIDFKEDLEGAQFTIDNPNAVRTCSCGSSFCV</sequence>
<reference evidence="2" key="1">
    <citation type="submission" date="2021-02" db="EMBL/GenBank/DDBJ databases">
        <authorList>
            <person name="Cremers G."/>
            <person name="Picone N."/>
        </authorList>
    </citation>
    <scope>NUCLEOTIDE SEQUENCE</scope>
    <source>
        <strain evidence="2">PQ17</strain>
    </source>
</reference>
<feature type="domain" description="Core" evidence="1">
    <location>
        <begin position="14"/>
        <end position="114"/>
    </location>
</feature>
<evidence type="ECO:0000313" key="3">
    <source>
        <dbReference type="Proteomes" id="UP000663859"/>
    </source>
</evidence>
<dbReference type="GO" id="GO:0016226">
    <property type="term" value="P:iron-sulfur cluster assembly"/>
    <property type="evidence" value="ECO:0007669"/>
    <property type="project" value="InterPro"/>
</dbReference>
<dbReference type="GO" id="GO:0051539">
    <property type="term" value="F:4 iron, 4 sulfur cluster binding"/>
    <property type="evidence" value="ECO:0007669"/>
    <property type="project" value="TreeGrafter"/>
</dbReference>
<dbReference type="EMBL" id="CAJNOB010000056">
    <property type="protein sequence ID" value="CAF0703928.1"/>
    <property type="molecule type" value="Genomic_DNA"/>
</dbReference>
<dbReference type="PANTHER" id="PTHR43011">
    <property type="entry name" value="IRON-SULFUR CLUSTER ASSEMBLY 2 HOMOLOG, MITOCHONDRIAL"/>
    <property type="match status" value="1"/>
</dbReference>
<accession>A0A8J2BR77</accession>
<dbReference type="AlphaFoldDB" id="A0A8J2BR77"/>
<dbReference type="InterPro" id="IPR016092">
    <property type="entry name" value="ATAP"/>
</dbReference>
<dbReference type="PROSITE" id="PS01152">
    <property type="entry name" value="HESB"/>
    <property type="match status" value="1"/>
</dbReference>
<proteinExistence type="predicted"/>
<protein>
    <submittedName>
        <fullName evidence="2">Iron-sulfur cluster insertion protein ErpA</fullName>
    </submittedName>
</protein>
<dbReference type="InterPro" id="IPR035903">
    <property type="entry name" value="HesB-like_dom_sf"/>
</dbReference>
<gene>
    <name evidence="2" type="primary">erpA</name>
    <name evidence="2" type="ORF">MPNT_60140</name>
</gene>
<evidence type="ECO:0000313" key="2">
    <source>
        <dbReference type="EMBL" id="CAF0703928.1"/>
    </source>
</evidence>
<dbReference type="Gene3D" id="2.60.300.12">
    <property type="entry name" value="HesB-like domain"/>
    <property type="match status" value="1"/>
</dbReference>
<dbReference type="NCBIfam" id="NF010147">
    <property type="entry name" value="PRK13623.1"/>
    <property type="match status" value="1"/>
</dbReference>
<dbReference type="NCBIfam" id="TIGR00049">
    <property type="entry name" value="iron-sulfur cluster assembly accessory protein"/>
    <property type="match status" value="1"/>
</dbReference>
<evidence type="ECO:0000259" key="1">
    <source>
        <dbReference type="Pfam" id="PF01521"/>
    </source>
</evidence>
<comment type="caution">
    <text evidence="2">The sequence shown here is derived from an EMBL/GenBank/DDBJ whole genome shotgun (WGS) entry which is preliminary data.</text>
</comment>
<dbReference type="RefSeq" id="WP_174582482.1">
    <property type="nucleotide sequence ID" value="NZ_CAJNOB010000056.1"/>
</dbReference>